<reference evidence="1" key="1">
    <citation type="submission" date="2020-03" db="EMBL/GenBank/DDBJ databases">
        <title>Draft Genome Sequence of Cylindrodendrum hubeiense.</title>
        <authorList>
            <person name="Buettner E."/>
            <person name="Kellner H."/>
        </authorList>
    </citation>
    <scope>NUCLEOTIDE SEQUENCE</scope>
    <source>
        <strain evidence="1">IHI 201604</strain>
    </source>
</reference>
<keyword evidence="2" id="KW-1185">Reference proteome</keyword>
<dbReference type="Pfam" id="PF03928">
    <property type="entry name" value="HbpS-like"/>
    <property type="match status" value="1"/>
</dbReference>
<dbReference type="InterPro" id="IPR005624">
    <property type="entry name" value="PduO/GlcC-like"/>
</dbReference>
<dbReference type="InterPro" id="IPR010371">
    <property type="entry name" value="YBR137W-like"/>
</dbReference>
<dbReference type="GO" id="GO:0072380">
    <property type="term" value="C:TRC complex"/>
    <property type="evidence" value="ECO:0007669"/>
    <property type="project" value="TreeGrafter"/>
</dbReference>
<protein>
    <recommendedName>
        <fullName evidence="3">DUF967 domain protein</fullName>
    </recommendedName>
</protein>
<organism evidence="1 2">
    <name type="scientific">Cylindrodendrum hubeiense</name>
    <dbReference type="NCBI Taxonomy" id="595255"/>
    <lineage>
        <taxon>Eukaryota</taxon>
        <taxon>Fungi</taxon>
        <taxon>Dikarya</taxon>
        <taxon>Ascomycota</taxon>
        <taxon>Pezizomycotina</taxon>
        <taxon>Sordariomycetes</taxon>
        <taxon>Hypocreomycetidae</taxon>
        <taxon>Hypocreales</taxon>
        <taxon>Nectriaceae</taxon>
        <taxon>Cylindrodendrum</taxon>
    </lineage>
</organism>
<evidence type="ECO:0000313" key="2">
    <source>
        <dbReference type="Proteomes" id="UP000722485"/>
    </source>
</evidence>
<dbReference type="OrthoDB" id="2209940at2759"/>
<dbReference type="AlphaFoldDB" id="A0A9P5HKE0"/>
<dbReference type="SUPFAM" id="SSF143744">
    <property type="entry name" value="GlcG-like"/>
    <property type="match status" value="1"/>
</dbReference>
<dbReference type="Gene3D" id="3.30.450.150">
    <property type="entry name" value="Haem-degrading domain"/>
    <property type="match status" value="1"/>
</dbReference>
<evidence type="ECO:0008006" key="3">
    <source>
        <dbReference type="Google" id="ProtNLM"/>
    </source>
</evidence>
<dbReference type="InterPro" id="IPR038084">
    <property type="entry name" value="PduO/GlcC-like_sf"/>
</dbReference>
<gene>
    <name evidence="1" type="ORF">G7Z17_g3774</name>
</gene>
<dbReference type="PANTHER" id="PTHR28255:SF1">
    <property type="entry name" value="UPF0303 PROTEIN YBR137W"/>
    <property type="match status" value="1"/>
</dbReference>
<accession>A0A9P5HKE0</accession>
<sequence>MSQTILTRQTSIVAALSKVQDAFQNPAEPLPIPYPSSDINELKLDGDSFTLESFTAEDAIVLGNLLLARLMPYAKEQPAIISIAHANSHVVFQSATGPGTVLENESWVRRKRNTIMRFGRSSWYMQCMFEGDQEKFFSLFAIGPETRSEYAIAGGGVPIRVKGVEGVVATVIVSGLKQEEDHGIIVDVIKGNWSPI</sequence>
<evidence type="ECO:0000313" key="1">
    <source>
        <dbReference type="EMBL" id="KAF7553236.1"/>
    </source>
</evidence>
<comment type="caution">
    <text evidence="1">The sequence shown here is derived from an EMBL/GenBank/DDBJ whole genome shotgun (WGS) entry which is preliminary data.</text>
</comment>
<dbReference type="PANTHER" id="PTHR28255">
    <property type="match status" value="1"/>
</dbReference>
<proteinExistence type="predicted"/>
<dbReference type="GO" id="GO:0006620">
    <property type="term" value="P:post-translational protein targeting to endoplasmic reticulum membrane"/>
    <property type="evidence" value="ECO:0007669"/>
    <property type="project" value="TreeGrafter"/>
</dbReference>
<dbReference type="EMBL" id="JAANBB010000048">
    <property type="protein sequence ID" value="KAF7553236.1"/>
    <property type="molecule type" value="Genomic_DNA"/>
</dbReference>
<name>A0A9P5HKE0_9HYPO</name>
<dbReference type="Proteomes" id="UP000722485">
    <property type="component" value="Unassembled WGS sequence"/>
</dbReference>